<dbReference type="OrthoDB" id="1524959at2"/>
<keyword evidence="7" id="KW-0282">Flagellum</keyword>
<dbReference type="Gene3D" id="1.20.120.340">
    <property type="entry name" value="Flagellar protein FliS"/>
    <property type="match status" value="1"/>
</dbReference>
<evidence type="ECO:0000256" key="2">
    <source>
        <dbReference type="ARBA" id="ARBA00008787"/>
    </source>
</evidence>
<proteinExistence type="inferred from homology"/>
<sequence length="124" mass="14078">MNTMAQQRYKQNTVNTASPEELVLMLYKGAVRFINAAQKELAAGNIMAAHQHNVRVQDIVTELMGGLNMNVPIAEELMKLYDFLLHRLIEANVKKDASILEEVKGFFNEFIATWSEAIKIAKRK</sequence>
<dbReference type="Proteomes" id="UP000182836">
    <property type="component" value="Unassembled WGS sequence"/>
</dbReference>
<keyword evidence="7" id="KW-0969">Cilium</keyword>
<dbReference type="NCBIfam" id="TIGR00208">
    <property type="entry name" value="fliS"/>
    <property type="match status" value="1"/>
</dbReference>
<comment type="subcellular location">
    <subcellularLocation>
        <location evidence="1">Cytoplasm</location>
        <location evidence="1">Cytosol</location>
    </subcellularLocation>
</comment>
<dbReference type="GeneID" id="42304196"/>
<keyword evidence="5" id="KW-0143">Chaperone</keyword>
<dbReference type="EMBL" id="FNED01000004">
    <property type="protein sequence ID" value="SDI48486.1"/>
    <property type="molecule type" value="Genomic_DNA"/>
</dbReference>
<evidence type="ECO:0000313" key="8">
    <source>
        <dbReference type="Proteomes" id="UP000037269"/>
    </source>
</evidence>
<comment type="similarity">
    <text evidence="2">Belongs to the FliS family.</text>
</comment>
<reference evidence="6 8" key="1">
    <citation type="submission" date="2015-07" db="EMBL/GenBank/DDBJ databases">
        <title>Fjat-14205 dsm 2895.</title>
        <authorList>
            <person name="Liu B."/>
            <person name="Wang J."/>
            <person name="Zhu Y."/>
            <person name="Liu G."/>
            <person name="Chen Q."/>
            <person name="Chen Z."/>
            <person name="Lan J."/>
            <person name="Che J."/>
            <person name="Ge C."/>
            <person name="Shi H."/>
            <person name="Pan Z."/>
            <person name="Liu X."/>
        </authorList>
    </citation>
    <scope>NUCLEOTIDE SEQUENCE [LARGE SCALE GENOMIC DNA]</scope>
    <source>
        <strain evidence="6 8">DSM 2895</strain>
    </source>
</reference>
<dbReference type="InterPro" id="IPR003713">
    <property type="entry name" value="FliS"/>
</dbReference>
<dbReference type="GO" id="GO:0005829">
    <property type="term" value="C:cytosol"/>
    <property type="evidence" value="ECO:0007669"/>
    <property type="project" value="UniProtKB-SubCell"/>
</dbReference>
<evidence type="ECO:0000313" key="6">
    <source>
        <dbReference type="EMBL" id="KON94628.1"/>
    </source>
</evidence>
<dbReference type="STRING" id="47500.AF333_03095"/>
<keyword evidence="8" id="KW-1185">Reference proteome</keyword>
<dbReference type="InterPro" id="IPR036584">
    <property type="entry name" value="FliS_sf"/>
</dbReference>
<dbReference type="AlphaFoldDB" id="A0A0D1W1V8"/>
<organism evidence="6 8">
    <name type="scientific">Aneurinibacillus migulanus</name>
    <name type="common">Bacillus migulanus</name>
    <dbReference type="NCBI Taxonomy" id="47500"/>
    <lineage>
        <taxon>Bacteria</taxon>
        <taxon>Bacillati</taxon>
        <taxon>Bacillota</taxon>
        <taxon>Bacilli</taxon>
        <taxon>Bacillales</taxon>
        <taxon>Paenibacillaceae</taxon>
        <taxon>Aneurinibacillus group</taxon>
        <taxon>Aneurinibacillus</taxon>
    </lineage>
</organism>
<dbReference type="Pfam" id="PF02561">
    <property type="entry name" value="FliS"/>
    <property type="match status" value="1"/>
</dbReference>
<dbReference type="RefSeq" id="WP_043067672.1">
    <property type="nucleotide sequence ID" value="NZ_BJOA01000081.1"/>
</dbReference>
<keyword evidence="3" id="KW-0963">Cytoplasm</keyword>
<evidence type="ECO:0000256" key="4">
    <source>
        <dbReference type="ARBA" id="ARBA00022795"/>
    </source>
</evidence>
<evidence type="ECO:0000256" key="5">
    <source>
        <dbReference type="ARBA" id="ARBA00023186"/>
    </source>
</evidence>
<evidence type="ECO:0000256" key="3">
    <source>
        <dbReference type="ARBA" id="ARBA00022490"/>
    </source>
</evidence>
<dbReference type="CDD" id="cd16098">
    <property type="entry name" value="FliS"/>
    <property type="match status" value="1"/>
</dbReference>
<dbReference type="PIRSF" id="PIRSF039090">
    <property type="entry name" value="Flis"/>
    <property type="match status" value="1"/>
</dbReference>
<reference evidence="7 9" key="2">
    <citation type="submission" date="2016-10" db="EMBL/GenBank/DDBJ databases">
        <authorList>
            <person name="de Groot N.N."/>
        </authorList>
    </citation>
    <scope>NUCLEOTIDE SEQUENCE [LARGE SCALE GENOMIC DNA]</scope>
    <source>
        <strain evidence="7 9">DSM 2895</strain>
    </source>
</reference>
<evidence type="ECO:0000313" key="9">
    <source>
        <dbReference type="Proteomes" id="UP000182836"/>
    </source>
</evidence>
<dbReference type="PANTHER" id="PTHR34773">
    <property type="entry name" value="FLAGELLAR SECRETION CHAPERONE FLIS"/>
    <property type="match status" value="1"/>
</dbReference>
<gene>
    <name evidence="6" type="ORF">AF333_03095</name>
    <name evidence="7" type="ORF">SAMN04487909_104187</name>
</gene>
<dbReference type="PANTHER" id="PTHR34773:SF1">
    <property type="entry name" value="FLAGELLAR SECRETION CHAPERONE FLIS"/>
    <property type="match status" value="1"/>
</dbReference>
<evidence type="ECO:0000313" key="7">
    <source>
        <dbReference type="EMBL" id="SDI48486.1"/>
    </source>
</evidence>
<keyword evidence="7" id="KW-0966">Cell projection</keyword>
<evidence type="ECO:0000256" key="1">
    <source>
        <dbReference type="ARBA" id="ARBA00004514"/>
    </source>
</evidence>
<name>A0A0D1W1V8_ANEMI</name>
<accession>A0A0D1W1V8</accession>
<dbReference type="Proteomes" id="UP000037269">
    <property type="component" value="Unassembled WGS sequence"/>
</dbReference>
<keyword evidence="4" id="KW-1005">Bacterial flagellum biogenesis</keyword>
<protein>
    <submittedName>
        <fullName evidence="7">Flagellar protein FliS</fullName>
    </submittedName>
</protein>
<dbReference type="GO" id="GO:0071973">
    <property type="term" value="P:bacterial-type flagellum-dependent cell motility"/>
    <property type="evidence" value="ECO:0007669"/>
    <property type="project" value="TreeGrafter"/>
</dbReference>
<dbReference type="EMBL" id="LGUG01000004">
    <property type="protein sequence ID" value="KON94628.1"/>
    <property type="molecule type" value="Genomic_DNA"/>
</dbReference>
<dbReference type="PATRIC" id="fig|47500.8.peg.2979"/>
<dbReference type="SUPFAM" id="SSF101116">
    <property type="entry name" value="Flagellar export chaperone FliS"/>
    <property type="match status" value="1"/>
</dbReference>
<dbReference type="GO" id="GO:0044780">
    <property type="term" value="P:bacterial-type flagellum assembly"/>
    <property type="evidence" value="ECO:0007669"/>
    <property type="project" value="InterPro"/>
</dbReference>